<dbReference type="Proteomes" id="UP001259587">
    <property type="component" value="Unassembled WGS sequence"/>
</dbReference>
<name>A0ACC6K386_9PSED</name>
<gene>
    <name evidence="1" type="ORF">J2W83_002536</name>
</gene>
<protein>
    <submittedName>
        <fullName evidence="1">DNA-binding transcriptional LysR family regulator</fullName>
    </submittedName>
</protein>
<accession>A0ACC6K386</accession>
<evidence type="ECO:0000313" key="1">
    <source>
        <dbReference type="EMBL" id="MDR6712934.1"/>
    </source>
</evidence>
<comment type="caution">
    <text evidence="1">The sequence shown here is derived from an EMBL/GenBank/DDBJ whole genome shotgun (WGS) entry which is preliminary data.</text>
</comment>
<proteinExistence type="predicted"/>
<evidence type="ECO:0000313" key="2">
    <source>
        <dbReference type="Proteomes" id="UP001259587"/>
    </source>
</evidence>
<organism evidence="1 2">
    <name type="scientific">Pseudomonas hunanensis</name>
    <dbReference type="NCBI Taxonomy" id="1247546"/>
    <lineage>
        <taxon>Bacteria</taxon>
        <taxon>Pseudomonadati</taxon>
        <taxon>Pseudomonadota</taxon>
        <taxon>Gammaproteobacteria</taxon>
        <taxon>Pseudomonadales</taxon>
        <taxon>Pseudomonadaceae</taxon>
        <taxon>Pseudomonas</taxon>
    </lineage>
</organism>
<sequence>MAAPDLNNLGALLTVARERSFTKAAAQLGVSQSSLSRTVSALEARLGMLLLTRTTRSVAPTEAGQRLLDSVAPKLQEIEAELLAVAELREKPVGTVRISATDYAANQYVWPKLQGLLSEHPELQIELINDYGMLNIVAERFDIGVRLGDQVEKDMIAVRIAPDETLAVVGSPVYLQGRPELEEPSDLTAHNCINLRLPTKDVLMPWELSNGKEHIEVKVKGQLVFNNAYQMLDAALKGFGLAYLPKALVQADVHAGRLRWVLEDWFPTFTGHHAYYASRRQSSLAVRLVIAALRAS</sequence>
<keyword evidence="1" id="KW-0238">DNA-binding</keyword>
<keyword evidence="2" id="KW-1185">Reference proteome</keyword>
<reference evidence="1" key="1">
    <citation type="submission" date="2023-07" db="EMBL/GenBank/DDBJ databases">
        <title>Sorghum-associated microbial communities from plants grown in Nebraska, USA.</title>
        <authorList>
            <person name="Schachtman D."/>
        </authorList>
    </citation>
    <scope>NUCLEOTIDE SEQUENCE</scope>
    <source>
        <strain evidence="1">BE56</strain>
    </source>
</reference>
<dbReference type="EMBL" id="JAVDTH010000012">
    <property type="protein sequence ID" value="MDR6712934.1"/>
    <property type="molecule type" value="Genomic_DNA"/>
</dbReference>